<accession>A0A0D3J155</accession>
<reference evidence="1" key="2">
    <citation type="submission" date="2024-10" db="UniProtKB">
        <authorList>
            <consortium name="EnsemblProtists"/>
        </authorList>
    </citation>
    <scope>IDENTIFICATION</scope>
</reference>
<dbReference type="Gene3D" id="3.40.50.1820">
    <property type="entry name" value="alpha/beta hydrolase"/>
    <property type="match status" value="1"/>
</dbReference>
<keyword evidence="2" id="KW-1185">Reference proteome</keyword>
<dbReference type="STRING" id="2903.R1DRV7"/>
<dbReference type="KEGG" id="ehx:EMIHUDRAFT_244254"/>
<dbReference type="EnsemblProtists" id="EOD17240">
    <property type="protein sequence ID" value="EOD17240"/>
    <property type="gene ID" value="EMIHUDRAFT_244254"/>
</dbReference>
<reference evidence="2" key="1">
    <citation type="journal article" date="2013" name="Nature">
        <title>Pan genome of the phytoplankton Emiliania underpins its global distribution.</title>
        <authorList>
            <person name="Read B.A."/>
            <person name="Kegel J."/>
            <person name="Klute M.J."/>
            <person name="Kuo A."/>
            <person name="Lefebvre S.C."/>
            <person name="Maumus F."/>
            <person name="Mayer C."/>
            <person name="Miller J."/>
            <person name="Monier A."/>
            <person name="Salamov A."/>
            <person name="Young J."/>
            <person name="Aguilar M."/>
            <person name="Claverie J.M."/>
            <person name="Frickenhaus S."/>
            <person name="Gonzalez K."/>
            <person name="Herman E.K."/>
            <person name="Lin Y.C."/>
            <person name="Napier J."/>
            <person name="Ogata H."/>
            <person name="Sarno A.F."/>
            <person name="Shmutz J."/>
            <person name="Schroeder D."/>
            <person name="de Vargas C."/>
            <person name="Verret F."/>
            <person name="von Dassow P."/>
            <person name="Valentin K."/>
            <person name="Van de Peer Y."/>
            <person name="Wheeler G."/>
            <person name="Dacks J.B."/>
            <person name="Delwiche C.F."/>
            <person name="Dyhrman S.T."/>
            <person name="Glockner G."/>
            <person name="John U."/>
            <person name="Richards T."/>
            <person name="Worden A.Z."/>
            <person name="Zhang X."/>
            <person name="Grigoriev I.V."/>
            <person name="Allen A.E."/>
            <person name="Bidle K."/>
            <person name="Borodovsky M."/>
            <person name="Bowler C."/>
            <person name="Brownlee C."/>
            <person name="Cock J.M."/>
            <person name="Elias M."/>
            <person name="Gladyshev V.N."/>
            <person name="Groth M."/>
            <person name="Guda C."/>
            <person name="Hadaegh A."/>
            <person name="Iglesias-Rodriguez M.D."/>
            <person name="Jenkins J."/>
            <person name="Jones B.M."/>
            <person name="Lawson T."/>
            <person name="Leese F."/>
            <person name="Lindquist E."/>
            <person name="Lobanov A."/>
            <person name="Lomsadze A."/>
            <person name="Malik S.B."/>
            <person name="Marsh M.E."/>
            <person name="Mackinder L."/>
            <person name="Mock T."/>
            <person name="Mueller-Roeber B."/>
            <person name="Pagarete A."/>
            <person name="Parker M."/>
            <person name="Probert I."/>
            <person name="Quesneville H."/>
            <person name="Raines C."/>
            <person name="Rensing S.A."/>
            <person name="Riano-Pachon D.M."/>
            <person name="Richier S."/>
            <person name="Rokitta S."/>
            <person name="Shiraiwa Y."/>
            <person name="Soanes D.M."/>
            <person name="van der Giezen M."/>
            <person name="Wahlund T.M."/>
            <person name="Williams B."/>
            <person name="Wilson W."/>
            <person name="Wolfe G."/>
            <person name="Wurch L.L."/>
        </authorList>
    </citation>
    <scope>NUCLEOTIDE SEQUENCE</scope>
</reference>
<name>A0A0D3J155_EMIH1</name>
<dbReference type="InterPro" id="IPR029058">
    <property type="entry name" value="AB_hydrolase_fold"/>
</dbReference>
<dbReference type="PaxDb" id="2903-EOD17240"/>
<dbReference type="RefSeq" id="XP_005769669.1">
    <property type="nucleotide sequence ID" value="XM_005769612.1"/>
</dbReference>
<dbReference type="SUPFAM" id="SSF53474">
    <property type="entry name" value="alpha/beta-Hydrolases"/>
    <property type="match status" value="1"/>
</dbReference>
<dbReference type="AlphaFoldDB" id="A0A0D3J155"/>
<protein>
    <recommendedName>
        <fullName evidence="3">Phospholipase/carboxylesterase/thioesterase domain-containing protein</fullName>
    </recommendedName>
</protein>
<evidence type="ECO:0000313" key="2">
    <source>
        <dbReference type="Proteomes" id="UP000013827"/>
    </source>
</evidence>
<evidence type="ECO:0000313" key="1">
    <source>
        <dbReference type="EnsemblProtists" id="EOD17240"/>
    </source>
</evidence>
<evidence type="ECO:0008006" key="3">
    <source>
        <dbReference type="Google" id="ProtNLM"/>
    </source>
</evidence>
<sequence length="186" mass="19629">MAARSTSSLLELRENPSRWVWAAAAARVPPTAAALSRCGFRRGVWADGLPRDAPNLLLLLHGLGDAPDMYARFGAKLALPQTSALALAAPLPLPLGIEGGAWAPLLSVLRLLVRECGWSPERIFLFGYAHGGTVALDLLQHLDGLAGGGPCRLGGCVSWFCPGEAEAWSGPRTRWALVTAILTALS</sequence>
<dbReference type="Proteomes" id="UP000013827">
    <property type="component" value="Unassembled WGS sequence"/>
</dbReference>
<dbReference type="GeneID" id="17263389"/>
<dbReference type="HOGENOM" id="CLU_1457035_0_0_1"/>
<organism evidence="1 2">
    <name type="scientific">Emiliania huxleyi (strain CCMP1516)</name>
    <dbReference type="NCBI Taxonomy" id="280463"/>
    <lineage>
        <taxon>Eukaryota</taxon>
        <taxon>Haptista</taxon>
        <taxon>Haptophyta</taxon>
        <taxon>Prymnesiophyceae</taxon>
        <taxon>Isochrysidales</taxon>
        <taxon>Noelaerhabdaceae</taxon>
        <taxon>Emiliania</taxon>
    </lineage>
</organism>
<proteinExistence type="predicted"/>